<protein>
    <submittedName>
        <fullName evidence="1">Uncharacterized protein</fullName>
    </submittedName>
</protein>
<gene>
    <name evidence="1" type="ORF">METZ01_LOCUS381844</name>
</gene>
<dbReference type="EMBL" id="UINC01141321">
    <property type="protein sequence ID" value="SVD28990.1"/>
    <property type="molecule type" value="Genomic_DNA"/>
</dbReference>
<proteinExistence type="predicted"/>
<evidence type="ECO:0000313" key="1">
    <source>
        <dbReference type="EMBL" id="SVD28990.1"/>
    </source>
</evidence>
<feature type="non-terminal residue" evidence="1">
    <location>
        <position position="1"/>
    </location>
</feature>
<organism evidence="1">
    <name type="scientific">marine metagenome</name>
    <dbReference type="NCBI Taxonomy" id="408172"/>
    <lineage>
        <taxon>unclassified sequences</taxon>
        <taxon>metagenomes</taxon>
        <taxon>ecological metagenomes</taxon>
    </lineage>
</organism>
<reference evidence="1" key="1">
    <citation type="submission" date="2018-05" db="EMBL/GenBank/DDBJ databases">
        <authorList>
            <person name="Lanie J.A."/>
            <person name="Ng W.-L."/>
            <person name="Kazmierczak K.M."/>
            <person name="Andrzejewski T.M."/>
            <person name="Davidsen T.M."/>
            <person name="Wayne K.J."/>
            <person name="Tettelin H."/>
            <person name="Glass J.I."/>
            <person name="Rusch D."/>
            <person name="Podicherti R."/>
            <person name="Tsui H.-C.T."/>
            <person name="Winkler M.E."/>
        </authorList>
    </citation>
    <scope>NUCLEOTIDE SEQUENCE</scope>
</reference>
<name>A0A382U3X6_9ZZZZ</name>
<accession>A0A382U3X6</accession>
<dbReference type="AlphaFoldDB" id="A0A382U3X6"/>
<sequence length="69" mass="7650">GVACLVLVLTMKQTAPPDLDILLGSDHELELSVDDLDVMTFNTGDDAMSIVWLDYAIDLQQDSLQLWLD</sequence>